<protein>
    <submittedName>
        <fullName evidence="6">Alpha/beta fold hydrolase</fullName>
    </submittedName>
</protein>
<dbReference type="Proteomes" id="UP000635245">
    <property type="component" value="Unassembled WGS sequence"/>
</dbReference>
<evidence type="ECO:0000256" key="1">
    <source>
        <dbReference type="ARBA" id="ARBA00010088"/>
    </source>
</evidence>
<dbReference type="AlphaFoldDB" id="A0A934QR33"/>
<gene>
    <name evidence="6" type="ORF">JHE00_05885</name>
</gene>
<evidence type="ECO:0000256" key="4">
    <source>
        <dbReference type="SAM" id="SignalP"/>
    </source>
</evidence>
<dbReference type="EMBL" id="JAENJH010000001">
    <property type="protein sequence ID" value="MBK1783854.1"/>
    <property type="molecule type" value="Genomic_DNA"/>
</dbReference>
<feature type="chain" id="PRO_5039357626" evidence="4">
    <location>
        <begin position="25"/>
        <end position="523"/>
    </location>
</feature>
<keyword evidence="3 6" id="KW-0378">Hydrolase</keyword>
<dbReference type="PROSITE" id="PS51257">
    <property type="entry name" value="PROKAR_LIPOPROTEIN"/>
    <property type="match status" value="1"/>
</dbReference>
<dbReference type="Gene3D" id="3.40.50.1820">
    <property type="entry name" value="alpha/beta hydrolase"/>
    <property type="match status" value="1"/>
</dbReference>
<evidence type="ECO:0000256" key="2">
    <source>
        <dbReference type="ARBA" id="ARBA00022729"/>
    </source>
</evidence>
<reference evidence="6" key="1">
    <citation type="submission" date="2020-12" db="EMBL/GenBank/DDBJ databases">
        <title>Prauserella sp. ASG 168, a novel actinomycete isolated from cave rock.</title>
        <authorList>
            <person name="Suriyachadkun C."/>
        </authorList>
    </citation>
    <scope>NUCLEOTIDE SEQUENCE</scope>
    <source>
        <strain evidence="6">ASG 168</strain>
    </source>
</reference>
<sequence length="523" mass="56241">MFHRRRLVRTSFAFAAVPMLIALGACGGQESEAQSEAGTNDGALDRFYNQELEFGSCEGYAPTATEEQYYVEPFECGRLEVPLNYDEPDGETAWIGVMRLAAKGERIGSLVLNPGGPGGSGMTQAAVASVGLKDTEVLQRFDMVGFDPRGVGASTPAIDCFTDEERDRGEDWVTSLGTAGEWTEDYTQELADTCAEGSGGEDVLASVGSRNVARDMDVLRAALGEEKLTYAGQSYGTRLGAVYAEMFPEKVRAMVLDGAIDPTQSLAERRLELQVGFQRSFDLMAKSCATSQDCPLGTDPGKATEVFQDLVRPLIDEPVPAGEGRELGFNQATGGVTTGLYYSEQWPAIIDAIAQLKNERRGDKLMALSDSMGVRGADGAWNNQTDANLAINCNDEQRRSPEEEAKLRTELAEVSPFMDSGEDFEGASRDACEKWPGEPSLGFPYAQNVQGLPETLVISVTGDPVTPYDAGKTLAESLGGTMLTVEGERHTVAQAGTSPCVNDLVAEYLINLKTPAEDQRCSL</sequence>
<evidence type="ECO:0000313" key="7">
    <source>
        <dbReference type="Proteomes" id="UP000635245"/>
    </source>
</evidence>
<evidence type="ECO:0000256" key="3">
    <source>
        <dbReference type="ARBA" id="ARBA00022801"/>
    </source>
</evidence>
<evidence type="ECO:0000259" key="5">
    <source>
        <dbReference type="Pfam" id="PF00561"/>
    </source>
</evidence>
<dbReference type="InterPro" id="IPR029058">
    <property type="entry name" value="AB_hydrolase_fold"/>
</dbReference>
<dbReference type="PANTHER" id="PTHR43248:SF29">
    <property type="entry name" value="TRIPEPTIDYL AMINOPEPTIDASE"/>
    <property type="match status" value="1"/>
</dbReference>
<dbReference type="PANTHER" id="PTHR43248">
    <property type="entry name" value="2-SUCCINYL-6-HYDROXY-2,4-CYCLOHEXADIENE-1-CARBOXYLATE SYNTHASE"/>
    <property type="match status" value="1"/>
</dbReference>
<comment type="similarity">
    <text evidence="1">Belongs to the peptidase S33 family.</text>
</comment>
<proteinExistence type="inferred from homology"/>
<dbReference type="InterPro" id="IPR000073">
    <property type="entry name" value="AB_hydrolase_1"/>
</dbReference>
<dbReference type="Pfam" id="PF00561">
    <property type="entry name" value="Abhydrolase_1"/>
    <property type="match status" value="1"/>
</dbReference>
<organism evidence="6 7">
    <name type="scientific">Prauserella cavernicola</name>
    <dbReference type="NCBI Taxonomy" id="2800127"/>
    <lineage>
        <taxon>Bacteria</taxon>
        <taxon>Bacillati</taxon>
        <taxon>Actinomycetota</taxon>
        <taxon>Actinomycetes</taxon>
        <taxon>Pseudonocardiales</taxon>
        <taxon>Pseudonocardiaceae</taxon>
        <taxon>Prauserella</taxon>
    </lineage>
</organism>
<comment type="caution">
    <text evidence="6">The sequence shown here is derived from an EMBL/GenBank/DDBJ whole genome shotgun (WGS) entry which is preliminary data.</text>
</comment>
<dbReference type="InterPro" id="IPR051601">
    <property type="entry name" value="Serine_prot/Carboxylest_S33"/>
</dbReference>
<keyword evidence="7" id="KW-1185">Reference proteome</keyword>
<dbReference type="GO" id="GO:0016787">
    <property type="term" value="F:hydrolase activity"/>
    <property type="evidence" value="ECO:0007669"/>
    <property type="project" value="UniProtKB-KW"/>
</dbReference>
<feature type="signal peptide" evidence="4">
    <location>
        <begin position="1"/>
        <end position="24"/>
    </location>
</feature>
<feature type="domain" description="AB hydrolase-1" evidence="5">
    <location>
        <begin position="110"/>
        <end position="487"/>
    </location>
</feature>
<accession>A0A934QR33</accession>
<name>A0A934QR33_9PSEU</name>
<evidence type="ECO:0000313" key="6">
    <source>
        <dbReference type="EMBL" id="MBK1783854.1"/>
    </source>
</evidence>
<keyword evidence="2 4" id="KW-0732">Signal</keyword>
<dbReference type="RefSeq" id="WP_200315458.1">
    <property type="nucleotide sequence ID" value="NZ_JAENJH010000001.1"/>
</dbReference>
<dbReference type="SUPFAM" id="SSF53474">
    <property type="entry name" value="alpha/beta-Hydrolases"/>
    <property type="match status" value="1"/>
</dbReference>